<evidence type="ECO:0000313" key="4">
    <source>
        <dbReference type="Proteomes" id="UP001295462"/>
    </source>
</evidence>
<accession>A0AAU9R0S2</accession>
<name>A0AAU9R0S2_9VIBR</name>
<dbReference type="GO" id="GO:0003677">
    <property type="term" value="F:DNA binding"/>
    <property type="evidence" value="ECO:0007669"/>
    <property type="project" value="InterPro"/>
</dbReference>
<organism evidence="3 4">
    <name type="scientific">Vibrio jasicida</name>
    <dbReference type="NCBI Taxonomy" id="766224"/>
    <lineage>
        <taxon>Bacteria</taxon>
        <taxon>Pseudomonadati</taxon>
        <taxon>Pseudomonadota</taxon>
        <taxon>Gammaproteobacteria</taxon>
        <taxon>Vibrionales</taxon>
        <taxon>Vibrionaceae</taxon>
        <taxon>Vibrio</taxon>
    </lineage>
</organism>
<dbReference type="PANTHER" id="PTHR30461:SF23">
    <property type="entry name" value="DNA RECOMBINASE-RELATED"/>
    <property type="match status" value="1"/>
</dbReference>
<dbReference type="PANTHER" id="PTHR30461">
    <property type="entry name" value="DNA-INVERTASE FROM LAMBDOID PROPHAGE"/>
    <property type="match status" value="1"/>
</dbReference>
<dbReference type="Gene3D" id="3.90.1750.20">
    <property type="entry name" value="Putative Large Serine Recombinase, Chain B, Domain 2"/>
    <property type="match status" value="1"/>
</dbReference>
<evidence type="ECO:0000259" key="2">
    <source>
        <dbReference type="PROSITE" id="PS51737"/>
    </source>
</evidence>
<dbReference type="CDD" id="cd00338">
    <property type="entry name" value="Ser_Recombinase"/>
    <property type="match status" value="1"/>
</dbReference>
<dbReference type="InterPro" id="IPR011109">
    <property type="entry name" value="DNA_bind_recombinase_dom"/>
</dbReference>
<keyword evidence="1" id="KW-0175">Coiled coil</keyword>
<evidence type="ECO:0000256" key="1">
    <source>
        <dbReference type="SAM" id="Coils"/>
    </source>
</evidence>
<dbReference type="PROSITE" id="PS51737">
    <property type="entry name" value="RECOMBINASE_DNA_BIND"/>
    <property type="match status" value="1"/>
</dbReference>
<sequence length="512" mass="58569">MKAYLYIRFSSKQQEQGDSVRRQEEAGQKWCKAHDVELSDMTFEDLGVSAFKEGGKRPALADLIEAIELGKIARDSYVLVENDDRLSRRGWYATQQMIRHMVLDLGVKLVVLSSNTVYDSSNIEDIAQNILLMFNADRAHKESLRKSEMIRAARQTRRDDETLTGKLPFWLKRVNDQITLDPSKADVVRKIVELKKSGKSNQATARFLNDQNIKSATGGKWNASAIRMVCSNHSIYGAKAYFITDGARKMTLDKVVEDKLPAIVTKADFDAVQTTQKHRGRRSTKTPFSLLLKCGKCGGGMVQRTSMYREKKMIYRRCIASLEGRCDQNRLIREPDFILSTALKDMQYIDSVEQHVSKASGIQTQIDTLKQTQDKLIELGQVDALTNLYTRLAELESKLVQAKVEDEANEQKPIDFNYKNVFDLEDAGEQNAMLKRVLESIEIHYLGLVDKKTSSKWRIKVNQRNKHHQSFVINQYHGFGNWEIVQVTDTEKFKKELDALTDDIDDCLDFDE</sequence>
<feature type="coiled-coil region" evidence="1">
    <location>
        <begin position="385"/>
        <end position="412"/>
    </location>
</feature>
<gene>
    <name evidence="3" type="ORF">THF1A12_70249</name>
</gene>
<dbReference type="InterPro" id="IPR050639">
    <property type="entry name" value="SSR_resolvase"/>
</dbReference>
<dbReference type="SUPFAM" id="SSF53041">
    <property type="entry name" value="Resolvase-like"/>
    <property type="match status" value="1"/>
</dbReference>
<dbReference type="InterPro" id="IPR038109">
    <property type="entry name" value="DNA_bind_recomb_sf"/>
</dbReference>
<feature type="domain" description="Recombinase" evidence="2">
    <location>
        <begin position="168"/>
        <end position="282"/>
    </location>
</feature>
<comment type="caution">
    <text evidence="3">The sequence shown here is derived from an EMBL/GenBank/DDBJ whole genome shotgun (WGS) entry which is preliminary data.</text>
</comment>
<dbReference type="Gene3D" id="3.40.50.1390">
    <property type="entry name" value="Resolvase, N-terminal catalytic domain"/>
    <property type="match status" value="1"/>
</dbReference>
<dbReference type="RefSeq" id="WP_409590389.1">
    <property type="nucleotide sequence ID" value="NZ_CAKMTZ010000137.1"/>
</dbReference>
<protein>
    <submittedName>
        <fullName evidence="3">Resolvase/invertase-type recombinase catalytic domain-containing protein</fullName>
    </submittedName>
</protein>
<dbReference type="GO" id="GO:0000150">
    <property type="term" value="F:DNA strand exchange activity"/>
    <property type="evidence" value="ECO:0007669"/>
    <property type="project" value="InterPro"/>
</dbReference>
<evidence type="ECO:0000313" key="3">
    <source>
        <dbReference type="EMBL" id="CAH1603530.1"/>
    </source>
</evidence>
<dbReference type="EMBL" id="CAKMUD010000127">
    <property type="protein sequence ID" value="CAH1603530.1"/>
    <property type="molecule type" value="Genomic_DNA"/>
</dbReference>
<dbReference type="SMART" id="SM00857">
    <property type="entry name" value="Resolvase"/>
    <property type="match status" value="1"/>
</dbReference>
<dbReference type="AlphaFoldDB" id="A0AAU9R0S2"/>
<dbReference type="InterPro" id="IPR006119">
    <property type="entry name" value="Resolv_N"/>
</dbReference>
<dbReference type="InterPro" id="IPR036162">
    <property type="entry name" value="Resolvase-like_N_sf"/>
</dbReference>
<proteinExistence type="predicted"/>
<reference evidence="3" key="1">
    <citation type="submission" date="2022-01" db="EMBL/GenBank/DDBJ databases">
        <authorList>
            <person name="Lagorce A."/>
        </authorList>
    </citation>
    <scope>NUCLEOTIDE SEQUENCE</scope>
    <source>
        <strain evidence="3">Th15_F1_A12</strain>
    </source>
</reference>
<dbReference type="Pfam" id="PF00239">
    <property type="entry name" value="Resolvase"/>
    <property type="match status" value="1"/>
</dbReference>
<dbReference type="Proteomes" id="UP001295462">
    <property type="component" value="Unassembled WGS sequence"/>
</dbReference>
<dbReference type="Pfam" id="PF07508">
    <property type="entry name" value="Recombinase"/>
    <property type="match status" value="1"/>
</dbReference>